<dbReference type="EC" id="2.3.2.23" evidence="2"/>
<dbReference type="SUPFAM" id="SSF54495">
    <property type="entry name" value="UBC-like"/>
    <property type="match status" value="1"/>
</dbReference>
<keyword evidence="4 16" id="KW-0812">Transmembrane</keyword>
<dbReference type="Gene3D" id="3.10.110.10">
    <property type="entry name" value="Ubiquitin Conjugating Enzyme"/>
    <property type="match status" value="1"/>
</dbReference>
<dbReference type="InterPro" id="IPR016135">
    <property type="entry name" value="UBQ-conjugating_enzyme/RWD"/>
</dbReference>
<name>A0AAI9T113_9ASCO</name>
<proteinExistence type="predicted"/>
<evidence type="ECO:0000256" key="13">
    <source>
        <dbReference type="ARBA" id="ARBA00042181"/>
    </source>
</evidence>
<gene>
    <name evidence="18" type="ORF">KGF56_001098</name>
</gene>
<dbReference type="GO" id="GO:0005524">
    <property type="term" value="F:ATP binding"/>
    <property type="evidence" value="ECO:0007669"/>
    <property type="project" value="UniProtKB-KW"/>
</dbReference>
<evidence type="ECO:0000256" key="12">
    <source>
        <dbReference type="ARBA" id="ARBA00041570"/>
    </source>
</evidence>
<comment type="subcellular location">
    <subcellularLocation>
        <location evidence="1">Endoplasmic reticulum membrane</location>
    </subcellularLocation>
</comment>
<dbReference type="GO" id="GO:0005789">
    <property type="term" value="C:endoplasmic reticulum membrane"/>
    <property type="evidence" value="ECO:0007669"/>
    <property type="project" value="UniProtKB-SubCell"/>
</dbReference>
<evidence type="ECO:0000256" key="6">
    <source>
        <dbReference type="ARBA" id="ARBA00022786"/>
    </source>
</evidence>
<sequence>MKSSKRLHKEYMNIQKSPPPYITAKPNDENILEWHYIISGPKNTIFEDGQYHGILRFPTEYPFKPPSISMITPNGRFAVNTRLCLSMSDYHPNTWNPAWSVATILTGLLSFMTGNEQTTGSISTSDNVKRKLARDSLKWNIKENPRFVKQFPDLVKSNKEEIARREEEEEEERKKKQINDAESGEDGVRSSSGNGSGGGIGGYVELSQLNKLDPEERARILIEHERKLAMLKTRNSSSNNNGVFRYLLSGGGITALVVLVVATTVAIYFNIFESAGLR</sequence>
<keyword evidence="9 16" id="KW-1133">Transmembrane helix</keyword>
<dbReference type="Proteomes" id="UP001202479">
    <property type="component" value="Unassembled WGS sequence"/>
</dbReference>
<evidence type="ECO:0000256" key="15">
    <source>
        <dbReference type="SAM" id="MobiDB-lite"/>
    </source>
</evidence>
<evidence type="ECO:0000256" key="9">
    <source>
        <dbReference type="ARBA" id="ARBA00022989"/>
    </source>
</evidence>
<keyword evidence="7" id="KW-0256">Endoplasmic reticulum</keyword>
<keyword evidence="19" id="KW-1185">Reference proteome</keyword>
<evidence type="ECO:0000256" key="10">
    <source>
        <dbReference type="ARBA" id="ARBA00023136"/>
    </source>
</evidence>
<dbReference type="SMART" id="SM00212">
    <property type="entry name" value="UBCc"/>
    <property type="match status" value="1"/>
</dbReference>
<comment type="caution">
    <text evidence="18">The sequence shown here is derived from an EMBL/GenBank/DDBJ whole genome shotgun (WGS) entry which is preliminary data.</text>
</comment>
<evidence type="ECO:0000259" key="17">
    <source>
        <dbReference type="PROSITE" id="PS50127"/>
    </source>
</evidence>
<evidence type="ECO:0000313" key="19">
    <source>
        <dbReference type="Proteomes" id="UP001202479"/>
    </source>
</evidence>
<feature type="compositionally biased region" description="Basic and acidic residues" evidence="15">
    <location>
        <begin position="160"/>
        <end position="179"/>
    </location>
</feature>
<dbReference type="AlphaFoldDB" id="A0AAI9T113"/>
<keyword evidence="3" id="KW-0808">Transferase</keyword>
<keyword evidence="6" id="KW-0833">Ubl conjugation pathway</keyword>
<evidence type="ECO:0000256" key="16">
    <source>
        <dbReference type="SAM" id="Phobius"/>
    </source>
</evidence>
<dbReference type="RefSeq" id="XP_049182001.1">
    <property type="nucleotide sequence ID" value="XM_049322184.1"/>
</dbReference>
<evidence type="ECO:0000256" key="2">
    <source>
        <dbReference type="ARBA" id="ARBA00012486"/>
    </source>
</evidence>
<feature type="region of interest" description="Disordered" evidence="15">
    <location>
        <begin position="160"/>
        <end position="197"/>
    </location>
</feature>
<feature type="domain" description="UBC core" evidence="17">
    <location>
        <begin position="2"/>
        <end position="150"/>
    </location>
</feature>
<dbReference type="InterPro" id="IPR000608">
    <property type="entry name" value="UBC"/>
</dbReference>
<evidence type="ECO:0000256" key="8">
    <source>
        <dbReference type="ARBA" id="ARBA00022840"/>
    </source>
</evidence>
<accession>A0AAI9T113</accession>
<dbReference type="EMBL" id="JAHUZD010000025">
    <property type="protein sequence ID" value="KAI3406256.2"/>
    <property type="molecule type" value="Genomic_DNA"/>
</dbReference>
<evidence type="ECO:0000256" key="5">
    <source>
        <dbReference type="ARBA" id="ARBA00022741"/>
    </source>
</evidence>
<evidence type="ECO:0000256" key="14">
    <source>
        <dbReference type="ARBA" id="ARBA00042191"/>
    </source>
</evidence>
<dbReference type="PANTHER" id="PTHR24067">
    <property type="entry name" value="UBIQUITIN-CONJUGATING ENZYME E2"/>
    <property type="match status" value="1"/>
</dbReference>
<dbReference type="FunFam" id="3.10.110.10:FF:000023">
    <property type="entry name" value="Ubiquitin-conjugating enzyme E2 J2"/>
    <property type="match status" value="1"/>
</dbReference>
<keyword evidence="5" id="KW-0547">Nucleotide-binding</keyword>
<dbReference type="InterPro" id="IPR050113">
    <property type="entry name" value="Ub_conjugating_enzyme"/>
</dbReference>
<protein>
    <recommendedName>
        <fullName evidence="11">Ubiquitin-conjugating enzyme E2 6</fullName>
        <ecNumber evidence="2">2.3.2.23</ecNumber>
    </recommendedName>
    <alternativeName>
        <fullName evidence="13">E2 ubiquitin-conjugating enzyme 6</fullName>
    </alternativeName>
    <alternativeName>
        <fullName evidence="14">Ubiquitin carrier protein UBC6</fullName>
    </alternativeName>
    <alternativeName>
        <fullName evidence="12">Ubiquitin-protein ligase UBC6</fullName>
    </alternativeName>
</protein>
<evidence type="ECO:0000256" key="11">
    <source>
        <dbReference type="ARBA" id="ARBA00039885"/>
    </source>
</evidence>
<dbReference type="GO" id="GO:0061631">
    <property type="term" value="F:ubiquitin conjugating enzyme activity"/>
    <property type="evidence" value="ECO:0007669"/>
    <property type="project" value="UniProtKB-EC"/>
</dbReference>
<keyword evidence="10 16" id="KW-0472">Membrane</keyword>
<dbReference type="GeneID" id="73378715"/>
<evidence type="ECO:0000313" key="18">
    <source>
        <dbReference type="EMBL" id="KAI3406256.2"/>
    </source>
</evidence>
<dbReference type="PROSITE" id="PS50127">
    <property type="entry name" value="UBC_2"/>
    <property type="match status" value="1"/>
</dbReference>
<evidence type="ECO:0000256" key="4">
    <source>
        <dbReference type="ARBA" id="ARBA00022692"/>
    </source>
</evidence>
<reference evidence="18" key="1">
    <citation type="journal article" date="2022" name="DNA Res.">
        <title>Genome analysis of five recently described species of the CUG-Ser clade uncovers Candida theae as a new hybrid lineage with pathogenic potential in the Candida parapsilosis species complex.</title>
        <authorList>
            <person name="Mixao V."/>
            <person name="Del Olmo V."/>
            <person name="Hegedusova E."/>
            <person name="Saus E."/>
            <person name="Pryszcz L."/>
            <person name="Cillingova A."/>
            <person name="Nosek J."/>
            <person name="Gabaldon T."/>
        </authorList>
    </citation>
    <scope>NUCLEOTIDE SEQUENCE</scope>
    <source>
        <strain evidence="18">CBS 10844</strain>
    </source>
</reference>
<organism evidence="18 19">
    <name type="scientific">Candida oxycetoniae</name>
    <dbReference type="NCBI Taxonomy" id="497107"/>
    <lineage>
        <taxon>Eukaryota</taxon>
        <taxon>Fungi</taxon>
        <taxon>Dikarya</taxon>
        <taxon>Ascomycota</taxon>
        <taxon>Saccharomycotina</taxon>
        <taxon>Pichiomycetes</taxon>
        <taxon>Debaryomycetaceae</taxon>
        <taxon>Candida/Lodderomyces clade</taxon>
        <taxon>Candida</taxon>
    </lineage>
</organism>
<dbReference type="CDD" id="cd23799">
    <property type="entry name" value="UBCc_UBE2J"/>
    <property type="match status" value="1"/>
</dbReference>
<evidence type="ECO:0000256" key="1">
    <source>
        <dbReference type="ARBA" id="ARBA00004586"/>
    </source>
</evidence>
<evidence type="ECO:0000256" key="3">
    <source>
        <dbReference type="ARBA" id="ARBA00022679"/>
    </source>
</evidence>
<feature type="transmembrane region" description="Helical" evidence="16">
    <location>
        <begin position="243"/>
        <end position="269"/>
    </location>
</feature>
<dbReference type="Pfam" id="PF00179">
    <property type="entry name" value="UQ_con"/>
    <property type="match status" value="1"/>
</dbReference>
<keyword evidence="8" id="KW-0067">ATP-binding</keyword>
<evidence type="ECO:0000256" key="7">
    <source>
        <dbReference type="ARBA" id="ARBA00022824"/>
    </source>
</evidence>